<dbReference type="EMBL" id="ASPP01019404">
    <property type="protein sequence ID" value="ETO15179.1"/>
    <property type="molecule type" value="Genomic_DNA"/>
</dbReference>
<organism evidence="3 4">
    <name type="scientific">Reticulomyxa filosa</name>
    <dbReference type="NCBI Taxonomy" id="46433"/>
    <lineage>
        <taxon>Eukaryota</taxon>
        <taxon>Sar</taxon>
        <taxon>Rhizaria</taxon>
        <taxon>Retaria</taxon>
        <taxon>Foraminifera</taxon>
        <taxon>Monothalamids</taxon>
        <taxon>Reticulomyxidae</taxon>
        <taxon>Reticulomyxa</taxon>
    </lineage>
</organism>
<dbReference type="AlphaFoldDB" id="X6MMT2"/>
<feature type="coiled-coil region" evidence="1">
    <location>
        <begin position="135"/>
        <end position="176"/>
    </location>
</feature>
<evidence type="ECO:0000256" key="2">
    <source>
        <dbReference type="SAM" id="MobiDB-lite"/>
    </source>
</evidence>
<name>X6MMT2_RETFI</name>
<comment type="caution">
    <text evidence="3">The sequence shown here is derived from an EMBL/GenBank/DDBJ whole genome shotgun (WGS) entry which is preliminary data.</text>
</comment>
<evidence type="ECO:0000313" key="3">
    <source>
        <dbReference type="EMBL" id="ETO15179.1"/>
    </source>
</evidence>
<keyword evidence="4" id="KW-1185">Reference proteome</keyword>
<dbReference type="Proteomes" id="UP000023152">
    <property type="component" value="Unassembled WGS sequence"/>
</dbReference>
<sequence length="248" mass="28288">MDPTTIENRKGENEERNGVELVSSPSKKKLEITQHDEKQNESTLSPSAGISCSTTKFTQENPCSLTNSEHQHPLLDTINNIEEIHEQQKSETKICSTTNDLLTDTIANEFSNLHPCTEKKYEKLAKKFSSAIKCNKKLKEKLNEFYQQMEVIKQQYSNQTIELNELKNETTELKLRHISSTSPCASLCLQQKQDFVDVGWSPPKSLSIEVKERSLQPTLLDSSSSLISMEEIDQINIVRENDEINKKK</sequence>
<accession>X6MMT2</accession>
<feature type="compositionally biased region" description="Basic and acidic residues" evidence="2">
    <location>
        <begin position="7"/>
        <end position="18"/>
    </location>
</feature>
<reference evidence="3 4" key="1">
    <citation type="journal article" date="2013" name="Curr. Biol.">
        <title>The Genome of the Foraminiferan Reticulomyxa filosa.</title>
        <authorList>
            <person name="Glockner G."/>
            <person name="Hulsmann N."/>
            <person name="Schleicher M."/>
            <person name="Noegel A.A."/>
            <person name="Eichinger L."/>
            <person name="Gallinger C."/>
            <person name="Pawlowski J."/>
            <person name="Sierra R."/>
            <person name="Euteneuer U."/>
            <person name="Pillet L."/>
            <person name="Moustafa A."/>
            <person name="Platzer M."/>
            <person name="Groth M."/>
            <person name="Szafranski K."/>
            <person name="Schliwa M."/>
        </authorList>
    </citation>
    <scope>NUCLEOTIDE SEQUENCE [LARGE SCALE GENOMIC DNA]</scope>
</reference>
<gene>
    <name evidence="3" type="ORF">RFI_22187</name>
</gene>
<keyword evidence="1" id="KW-0175">Coiled coil</keyword>
<feature type="region of interest" description="Disordered" evidence="2">
    <location>
        <begin position="1"/>
        <end position="48"/>
    </location>
</feature>
<feature type="compositionally biased region" description="Basic and acidic residues" evidence="2">
    <location>
        <begin position="28"/>
        <end position="40"/>
    </location>
</feature>
<evidence type="ECO:0000256" key="1">
    <source>
        <dbReference type="SAM" id="Coils"/>
    </source>
</evidence>
<evidence type="ECO:0000313" key="4">
    <source>
        <dbReference type="Proteomes" id="UP000023152"/>
    </source>
</evidence>
<proteinExistence type="predicted"/>
<protein>
    <submittedName>
        <fullName evidence="3">Uncharacterized protein</fullName>
    </submittedName>
</protein>